<feature type="repeat" description="ANK" evidence="3">
    <location>
        <begin position="762"/>
        <end position="794"/>
    </location>
</feature>
<keyword evidence="5" id="KW-0732">Signal</keyword>
<evidence type="ECO:0000256" key="3">
    <source>
        <dbReference type="PROSITE-ProRule" id="PRU00023"/>
    </source>
</evidence>
<dbReference type="InterPro" id="IPR002110">
    <property type="entry name" value="Ankyrin_rpt"/>
</dbReference>
<feature type="compositionally biased region" description="Basic and acidic residues" evidence="4">
    <location>
        <begin position="281"/>
        <end position="291"/>
    </location>
</feature>
<evidence type="ECO:0000313" key="7">
    <source>
        <dbReference type="Proteomes" id="UP000547976"/>
    </source>
</evidence>
<proteinExistence type="predicted"/>
<evidence type="ECO:0000256" key="5">
    <source>
        <dbReference type="SAM" id="SignalP"/>
    </source>
</evidence>
<dbReference type="SMART" id="SM00248">
    <property type="entry name" value="ANK"/>
    <property type="match status" value="9"/>
</dbReference>
<keyword evidence="1" id="KW-0677">Repeat</keyword>
<dbReference type="PANTHER" id="PTHR24198:SF165">
    <property type="entry name" value="ANKYRIN REPEAT-CONTAINING PROTEIN-RELATED"/>
    <property type="match status" value="1"/>
</dbReference>
<protein>
    <submittedName>
        <fullName evidence="6">Ankyrin repeat</fullName>
    </submittedName>
</protein>
<feature type="region of interest" description="Disordered" evidence="4">
    <location>
        <begin position="270"/>
        <end position="291"/>
    </location>
</feature>
<dbReference type="OrthoDB" id="194358at2759"/>
<reference evidence="6 7" key="1">
    <citation type="submission" date="2020-05" db="EMBL/GenBank/DDBJ databases">
        <title>Identification and distribution of gene clusters putatively required for synthesis of sphingolipid metabolism inhibitors in phylogenetically diverse species of the filamentous fungus Fusarium.</title>
        <authorList>
            <person name="Kim H.-S."/>
            <person name="Busman M."/>
            <person name="Brown D.W."/>
            <person name="Divon H."/>
            <person name="Uhlig S."/>
            <person name="Proctor R.H."/>
        </authorList>
    </citation>
    <scope>NUCLEOTIDE SEQUENCE [LARGE SCALE GENOMIC DNA]</scope>
    <source>
        <strain evidence="6 7">NRRL 66333</strain>
    </source>
</reference>
<feature type="repeat" description="ANK" evidence="3">
    <location>
        <begin position="828"/>
        <end position="860"/>
    </location>
</feature>
<comment type="caution">
    <text evidence="6">The sequence shown here is derived from an EMBL/GenBank/DDBJ whole genome shotgun (WGS) entry which is preliminary data.</text>
</comment>
<gene>
    <name evidence="6" type="ORF">FSUBG_1986</name>
</gene>
<evidence type="ECO:0000256" key="1">
    <source>
        <dbReference type="ARBA" id="ARBA00022737"/>
    </source>
</evidence>
<dbReference type="PROSITE" id="PS50088">
    <property type="entry name" value="ANK_REPEAT"/>
    <property type="match status" value="5"/>
</dbReference>
<keyword evidence="7" id="KW-1185">Reference proteome</keyword>
<accession>A0A8H5V8C9</accession>
<feature type="repeat" description="ANK" evidence="3">
    <location>
        <begin position="652"/>
        <end position="684"/>
    </location>
</feature>
<dbReference type="InterPro" id="IPR036770">
    <property type="entry name" value="Ankyrin_rpt-contain_sf"/>
</dbReference>
<sequence>MNSAATLAQLGAVLIMTMCRALVRPGFPRYFIKAKLLEGYEIDWLAWKLVVSHPNKRFPSDSKNNVDGPEEHASLGSWAIGVGGEQKYPPFGPPDTQLESEAQRLLTTSRGLYKLAGFHRSTTPIAINLALAIEATLNALFPPAENERTTYRWYVNVDFKVATTQEETEQNTEKVWFDLVNDGSSWRAPADCLNAALSLWTYTAQQRKGNSAQFEAQECTPLGKYHDDSWLRSRLPPSGLRLLGPTNDRLFQDLKWWAPESLVFEVQQNVGNTADPGTKQETPKEANLKEGSDASVRFKEIEKARVVGQGEYMNKSDLNSSIWKISTIDREVHVDELTPASRSNARKHLAAKGKHPSTLAIETSDPMEVLYVKDLLFCFFYSAAKTLRNPISGITRLRPSDTKVNSAAERSFSNDSLTKLVQTYTALGFGHENEVLPSIVTPLSMAEMLPFPKVMFDLVSSEAVKPKDRYSGDHQVKALHALVRQASSHAYDSTGIWESCLAFVAEAAHIFETDFKSGRWWSSYDTPEEPDLFRRLLSFVPSDLLDTRLLAHLRTMYLKQGRQEMAVVSHGMTFDHPPYDLWLRATALHELAIRDPKNDPGSSAECHFELINEQDASNWTPLHCAAASGNLWFVELLRDSGASVDPELKDYRGYTALHCAFEQGNLEIIQFLIDFGFGIDVQGFDGATPIHLAAKRGNTQALNCVFDDDWKHRKYDSARQQMKSAKRLEDANGRVPLHWAAMAGEAESLAKSGEDINATDYRGRTPLHLATMFHQPEAIRSLCDLSADTNKIDHAFETALSIACAENQLEAVKILLGAGANPEVPTWVGHRSLHMAAVSGRTSIMRELLDANADVSAESNSGATPLHEAAQGLHPEATKLILELKANPDAKTKKGETPIIYMLRRTTQYDEAEVLETLRCLVDAGANPSLEDKNGIKPISIAKEKGFSRVVEYLRDYKKE</sequence>
<feature type="repeat" description="ANK" evidence="3">
    <location>
        <begin position="617"/>
        <end position="649"/>
    </location>
</feature>
<feature type="repeat" description="ANK" evidence="3">
    <location>
        <begin position="861"/>
        <end position="893"/>
    </location>
</feature>
<keyword evidence="2 3" id="KW-0040">ANK repeat</keyword>
<dbReference type="GO" id="GO:0005737">
    <property type="term" value="C:cytoplasm"/>
    <property type="evidence" value="ECO:0007669"/>
    <property type="project" value="TreeGrafter"/>
</dbReference>
<dbReference type="RefSeq" id="XP_036542629.1">
    <property type="nucleotide sequence ID" value="XM_036679710.1"/>
</dbReference>
<dbReference type="PANTHER" id="PTHR24198">
    <property type="entry name" value="ANKYRIN REPEAT AND PROTEIN KINASE DOMAIN-CONTAINING PROTEIN"/>
    <property type="match status" value="1"/>
</dbReference>
<dbReference type="PRINTS" id="PR01415">
    <property type="entry name" value="ANKYRIN"/>
</dbReference>
<name>A0A8H5V8C9_GIBSU</name>
<dbReference type="Proteomes" id="UP000547976">
    <property type="component" value="Unassembled WGS sequence"/>
</dbReference>
<dbReference type="Pfam" id="PF12796">
    <property type="entry name" value="Ank_2"/>
    <property type="match status" value="3"/>
</dbReference>
<dbReference type="PROSITE" id="PS50297">
    <property type="entry name" value="ANK_REP_REGION"/>
    <property type="match status" value="5"/>
</dbReference>
<evidence type="ECO:0000313" key="6">
    <source>
        <dbReference type="EMBL" id="KAF5611959.1"/>
    </source>
</evidence>
<feature type="chain" id="PRO_5034247449" evidence="5">
    <location>
        <begin position="22"/>
        <end position="960"/>
    </location>
</feature>
<feature type="signal peptide" evidence="5">
    <location>
        <begin position="1"/>
        <end position="21"/>
    </location>
</feature>
<dbReference type="AlphaFoldDB" id="A0A8H5V8C9"/>
<dbReference type="GeneID" id="59314428"/>
<dbReference type="SUPFAM" id="SSF48403">
    <property type="entry name" value="Ankyrin repeat"/>
    <property type="match status" value="1"/>
</dbReference>
<evidence type="ECO:0000256" key="2">
    <source>
        <dbReference type="ARBA" id="ARBA00023043"/>
    </source>
</evidence>
<dbReference type="EMBL" id="JAAOAV010000016">
    <property type="protein sequence ID" value="KAF5611959.1"/>
    <property type="molecule type" value="Genomic_DNA"/>
</dbReference>
<dbReference type="Gene3D" id="1.25.40.20">
    <property type="entry name" value="Ankyrin repeat-containing domain"/>
    <property type="match status" value="1"/>
</dbReference>
<evidence type="ECO:0000256" key="4">
    <source>
        <dbReference type="SAM" id="MobiDB-lite"/>
    </source>
</evidence>
<organism evidence="6 7">
    <name type="scientific">Gibberella subglutinans</name>
    <name type="common">Fusarium subglutinans</name>
    <dbReference type="NCBI Taxonomy" id="42677"/>
    <lineage>
        <taxon>Eukaryota</taxon>
        <taxon>Fungi</taxon>
        <taxon>Dikarya</taxon>
        <taxon>Ascomycota</taxon>
        <taxon>Pezizomycotina</taxon>
        <taxon>Sordariomycetes</taxon>
        <taxon>Hypocreomycetidae</taxon>
        <taxon>Hypocreales</taxon>
        <taxon>Nectriaceae</taxon>
        <taxon>Fusarium</taxon>
        <taxon>Fusarium fujikuroi species complex</taxon>
    </lineage>
</organism>